<organism evidence="1 2">
    <name type="scientific">Candida glabrata</name>
    <name type="common">Yeast</name>
    <name type="synonym">Torulopsis glabrata</name>
    <dbReference type="NCBI Taxonomy" id="5478"/>
    <lineage>
        <taxon>Eukaryota</taxon>
        <taxon>Fungi</taxon>
        <taxon>Dikarya</taxon>
        <taxon>Ascomycota</taxon>
        <taxon>Saccharomycotina</taxon>
        <taxon>Saccharomycetes</taxon>
        <taxon>Saccharomycetales</taxon>
        <taxon>Saccharomycetaceae</taxon>
        <taxon>Nakaseomyces</taxon>
    </lineage>
</organism>
<name>A0A0W0CPV2_CANGB</name>
<dbReference type="VEuPathDB" id="FungiDB:CAGL0I03212g"/>
<dbReference type="VEuPathDB" id="FungiDB:B1J91_I03212g"/>
<gene>
    <name evidence="1" type="ORF">AO440_002472</name>
</gene>
<proteinExistence type="predicted"/>
<evidence type="ECO:0000313" key="1">
    <source>
        <dbReference type="EMBL" id="KTB05798.1"/>
    </source>
</evidence>
<dbReference type="VEuPathDB" id="FungiDB:GVI51_I02937"/>
<dbReference type="Proteomes" id="UP000054886">
    <property type="component" value="Unassembled WGS sequence"/>
</dbReference>
<evidence type="ECO:0000313" key="2">
    <source>
        <dbReference type="Proteomes" id="UP000054886"/>
    </source>
</evidence>
<dbReference type="EMBL" id="LLZZ01000112">
    <property type="protein sequence ID" value="KTB05798.1"/>
    <property type="molecule type" value="Genomic_DNA"/>
</dbReference>
<sequence>MSYKIKFYALHGNVGVVTWNNSLYTLEDGFDLQEKVSSEVINVIAINRESVYAFIDYHHAFEIHNPDQMYVSDIPVKNTVHASNLCFFSTAGTLGLLNFDNGHIITEQLHSFSNMLIVDFMVEYKREFYEITLLTKSFTYNSYCLVRAKLLKENDNWGFLVSDITALFSLQSMLTCNINRRLHCMTIVNEESNIFFYHNGKLKQFSTNFTFFKNDFDGYRIHCSMLNKNLFELSIYSLVNCSTLETKIDLQKPESQTILNFKQVSATTEPVTDMAFLNTRDIFLISINDQLLLINTRNKSKKVLSCSKKIGNSVVLDMMVQKEDQGIALITVGIDMSTRSGYFQKLLHSTSHYRIKASKTIHFDNDNAIEALWITQAFGLVTFSKKFLQYSNSETRLNNRPYMITPNNYIVENTIDLISAKVIPTSEGKEICLIHRFGNRIDILEINSEGSLINMKSFNDQTIEDRALIFGLKDDYIYYYLDFEIKALSICDDTLDTEILCLTNAPIVDGIMLKMANADAIVVSDAVGNLSIIDLETKKLEHIIQSKDNGPLQFLPLNIKTGKLIAYNEECTLIIDLGTKVFEWIDCRFRTTKLVAQEHNNGYKLFYLRDKNTVDTFILEPMKNHLLEICNFTVDHSRYYQCQFIPQSIISLPTTEPQHFAMSYVENEDAIITIVDSKIRNHIGSLRIKVSDRANFVTKLFSLNSMDPDIENFERKKYKDLMLVQIVDIESIKIYLLELLKKKIIKNHGFIILNSPINQISIRPNEIDLLLDSHCINVVKILKNEKGEYTLKPESTLDVAKKQKKEFTVIKENNDLPLISPKVFILSDNILYEKNGNNCLVFDEVFISHGWSKELYHIDTDKCINKEYAKIEFDVILGFNKQSETVTLLTGSTDKYQLLEISAGSNVIQVAPIDIKESRLVAADCCHCFFLVNCACNRLFVLDIWKDFHSHEFKYQLKRVDKN</sequence>
<accession>A0A0W0CPV2</accession>
<reference evidence="1 2" key="1">
    <citation type="submission" date="2015-10" db="EMBL/GenBank/DDBJ databases">
        <title>Draft genomes sequences of Candida glabrata isolates 1A, 1B, 2A, 2B, 3A and 3B.</title>
        <authorList>
            <person name="Haavelsrud O.E."/>
            <person name="Gaustad P."/>
        </authorList>
    </citation>
    <scope>NUCLEOTIDE SEQUENCE [LARGE SCALE GENOMIC DNA]</scope>
    <source>
        <strain evidence="1">910700640</strain>
    </source>
</reference>
<protein>
    <submittedName>
        <fullName evidence="1">Uncharacterized protein</fullName>
    </submittedName>
</protein>
<dbReference type="VEuPathDB" id="FungiDB:GWK60_L02937"/>
<dbReference type="AlphaFoldDB" id="A0A0W0CPV2"/>
<comment type="caution">
    <text evidence="1">The sequence shown here is derived from an EMBL/GenBank/DDBJ whole genome shotgun (WGS) entry which is preliminary data.</text>
</comment>